<dbReference type="Pfam" id="PF23572">
    <property type="entry name" value="GH3_C"/>
    <property type="match status" value="1"/>
</dbReference>
<evidence type="ECO:0000256" key="2">
    <source>
        <dbReference type="ARBA" id="ARBA00022598"/>
    </source>
</evidence>
<dbReference type="GO" id="GO:0005737">
    <property type="term" value="C:cytoplasm"/>
    <property type="evidence" value="ECO:0007669"/>
    <property type="project" value="TreeGrafter"/>
</dbReference>
<dbReference type="AlphaFoldDB" id="A0AAQ3PPD4"/>
<evidence type="ECO:0000313" key="7">
    <source>
        <dbReference type="Proteomes" id="UP001341281"/>
    </source>
</evidence>
<feature type="domain" description="GH3 middle" evidence="4">
    <location>
        <begin position="347"/>
        <end position="413"/>
    </location>
</feature>
<sequence>MAATTNVVSVNGGATQSRASSPAVQEMQEKLELVEEMTRNVGAVQERVLAEILGRNAESDYLAKFGLAGGAAAGRAAFRAKVPMVTYEDLKPYIMRIANGDRSPVLSGSGNPASEFFFSSGTSGGEPKLFPTVKDEFDRRRLLHSIIMAVINQFVPGNGEGIGLQFLFVRSETKTPSGLPSRTIQTSYYKSDHFKNDAYHSGTSPMAAILCPDVFQSMYAQMVCGLCRRHDVVRVGTAFASGLVRAIQFLKQHWEQLTADIEAGELSPTSVSDPSGVLQGCLGRYRHTRRPNAKLLDTIATGSMTQYVPALNYYSGGLPIASTKYVSTECFMGVNLHPMSDPSQVSYTIMPNMAYFEFLPMDAAVVELADVEAGREYEVVVTTYTGLSRYRVGDVLRVTGFHNSAPQFRFVGRRNVLLSIDADKTDEAELQRSVERASTLLRRHGGAVLDYTSQACTKSVPGHYVLYRELKDTQGALAQGLDGDVLDMCCVYRVLRVDGLIGPLEIRVVRSGTFEELADYAASHGGASIGQ</sequence>
<dbReference type="InterPro" id="IPR055377">
    <property type="entry name" value="GH3_M"/>
</dbReference>
<dbReference type="EMBL" id="CP144745">
    <property type="protein sequence ID" value="WVZ54250.1"/>
    <property type="molecule type" value="Genomic_DNA"/>
</dbReference>
<feature type="region of interest" description="Disordered" evidence="3">
    <location>
        <begin position="1"/>
        <end position="23"/>
    </location>
</feature>
<dbReference type="GO" id="GO:0016881">
    <property type="term" value="F:acid-amino acid ligase activity"/>
    <property type="evidence" value="ECO:0007669"/>
    <property type="project" value="TreeGrafter"/>
</dbReference>
<dbReference type="InterPro" id="IPR004993">
    <property type="entry name" value="GH3"/>
</dbReference>
<protein>
    <submittedName>
        <fullName evidence="6">Uncharacterized protein</fullName>
    </submittedName>
</protein>
<evidence type="ECO:0000313" key="6">
    <source>
        <dbReference type="EMBL" id="WVZ54250.1"/>
    </source>
</evidence>
<keyword evidence="7" id="KW-1185">Reference proteome</keyword>
<evidence type="ECO:0000256" key="1">
    <source>
        <dbReference type="ARBA" id="ARBA00008068"/>
    </source>
</evidence>
<dbReference type="InterPro" id="IPR055378">
    <property type="entry name" value="GH3_C"/>
</dbReference>
<evidence type="ECO:0000259" key="5">
    <source>
        <dbReference type="Pfam" id="PF23572"/>
    </source>
</evidence>
<accession>A0AAQ3PPD4</accession>
<name>A0AAQ3PPD4_PASNO</name>
<reference evidence="6 7" key="1">
    <citation type="submission" date="2024-02" db="EMBL/GenBank/DDBJ databases">
        <title>High-quality chromosome-scale genome assembly of Pensacola bahiagrass (Paspalum notatum Flugge var. saurae).</title>
        <authorList>
            <person name="Vega J.M."/>
            <person name="Podio M."/>
            <person name="Orjuela J."/>
            <person name="Siena L.A."/>
            <person name="Pessino S.C."/>
            <person name="Combes M.C."/>
            <person name="Mariac C."/>
            <person name="Albertini E."/>
            <person name="Pupilli F."/>
            <person name="Ortiz J.P.A."/>
            <person name="Leblanc O."/>
        </authorList>
    </citation>
    <scope>NUCLEOTIDE SEQUENCE [LARGE SCALE GENOMIC DNA]</scope>
    <source>
        <strain evidence="6">R1</strain>
        <tissue evidence="6">Leaf</tissue>
    </source>
</reference>
<feature type="domain" description="GH3 C-terminal" evidence="5">
    <location>
        <begin position="429"/>
        <end position="531"/>
    </location>
</feature>
<dbReference type="Pfam" id="PF03321">
    <property type="entry name" value="GH3"/>
    <property type="match status" value="1"/>
</dbReference>
<comment type="similarity">
    <text evidence="1">Belongs to the IAA-amido conjugating enzyme family.</text>
</comment>
<evidence type="ECO:0000256" key="3">
    <source>
        <dbReference type="SAM" id="MobiDB-lite"/>
    </source>
</evidence>
<gene>
    <name evidence="6" type="ORF">U9M48_005075</name>
</gene>
<dbReference type="Pfam" id="PF23571">
    <property type="entry name" value="GH3_M"/>
    <property type="match status" value="1"/>
</dbReference>
<dbReference type="Proteomes" id="UP001341281">
    <property type="component" value="Chromosome 01"/>
</dbReference>
<organism evidence="6 7">
    <name type="scientific">Paspalum notatum var. saurae</name>
    <dbReference type="NCBI Taxonomy" id="547442"/>
    <lineage>
        <taxon>Eukaryota</taxon>
        <taxon>Viridiplantae</taxon>
        <taxon>Streptophyta</taxon>
        <taxon>Embryophyta</taxon>
        <taxon>Tracheophyta</taxon>
        <taxon>Spermatophyta</taxon>
        <taxon>Magnoliopsida</taxon>
        <taxon>Liliopsida</taxon>
        <taxon>Poales</taxon>
        <taxon>Poaceae</taxon>
        <taxon>PACMAD clade</taxon>
        <taxon>Panicoideae</taxon>
        <taxon>Andropogonodae</taxon>
        <taxon>Paspaleae</taxon>
        <taxon>Paspalinae</taxon>
        <taxon>Paspalum</taxon>
    </lineage>
</organism>
<proteinExistence type="inferred from homology"/>
<dbReference type="PANTHER" id="PTHR31901:SF60">
    <property type="match status" value="1"/>
</dbReference>
<evidence type="ECO:0000259" key="4">
    <source>
        <dbReference type="Pfam" id="PF23571"/>
    </source>
</evidence>
<dbReference type="PANTHER" id="PTHR31901">
    <property type="entry name" value="GH3 DOMAIN-CONTAINING PROTEIN"/>
    <property type="match status" value="1"/>
</dbReference>
<keyword evidence="2" id="KW-0436">Ligase</keyword>